<proteinExistence type="predicted"/>
<dbReference type="EMBL" id="RXOC01000003">
    <property type="protein sequence ID" value="RXF71329.1"/>
    <property type="molecule type" value="Genomic_DNA"/>
</dbReference>
<organism evidence="2 3">
    <name type="scientific">Arcticibacter tournemirensis</name>
    <dbReference type="NCBI Taxonomy" id="699437"/>
    <lineage>
        <taxon>Bacteria</taxon>
        <taxon>Pseudomonadati</taxon>
        <taxon>Bacteroidota</taxon>
        <taxon>Sphingobacteriia</taxon>
        <taxon>Sphingobacteriales</taxon>
        <taxon>Sphingobacteriaceae</taxon>
        <taxon>Arcticibacter</taxon>
    </lineage>
</organism>
<dbReference type="Pfam" id="PF12836">
    <property type="entry name" value="HHH_3"/>
    <property type="match status" value="2"/>
</dbReference>
<dbReference type="Proteomes" id="UP000290848">
    <property type="component" value="Unassembled WGS sequence"/>
</dbReference>
<dbReference type="InterPro" id="IPR051675">
    <property type="entry name" value="Endo/Exo/Phosphatase_dom_1"/>
</dbReference>
<dbReference type="GO" id="GO:0015628">
    <property type="term" value="P:protein secretion by the type II secretion system"/>
    <property type="evidence" value="ECO:0007669"/>
    <property type="project" value="TreeGrafter"/>
</dbReference>
<evidence type="ECO:0000313" key="3">
    <source>
        <dbReference type="Proteomes" id="UP000290848"/>
    </source>
</evidence>
<dbReference type="GO" id="GO:0015627">
    <property type="term" value="C:type II protein secretion system complex"/>
    <property type="evidence" value="ECO:0007669"/>
    <property type="project" value="TreeGrafter"/>
</dbReference>
<name>A0A4Q0MEC7_9SPHI</name>
<dbReference type="PANTHER" id="PTHR21180:SF32">
    <property type="entry name" value="ENDONUCLEASE_EXONUCLEASE_PHOSPHATASE FAMILY DOMAIN-CONTAINING PROTEIN 1"/>
    <property type="match status" value="1"/>
</dbReference>
<dbReference type="PANTHER" id="PTHR21180">
    <property type="entry name" value="ENDONUCLEASE/EXONUCLEASE/PHOSPHATASE FAMILY DOMAIN-CONTAINING PROTEIN 1"/>
    <property type="match status" value="1"/>
</dbReference>
<protein>
    <recommendedName>
        <fullName evidence="4">Helix-hairpin-helix domain-containing protein</fullName>
    </recommendedName>
</protein>
<dbReference type="Gene3D" id="1.10.150.320">
    <property type="entry name" value="Photosystem II 12 kDa extrinsic protein"/>
    <property type="match status" value="1"/>
</dbReference>
<reference evidence="2 3" key="1">
    <citation type="submission" date="2018-12" db="EMBL/GenBank/DDBJ databases">
        <title>The Draft Genome Sequence of the Soil Bacterium Pedobacter tournemirensis R1.</title>
        <authorList>
            <person name="He J."/>
        </authorList>
    </citation>
    <scope>NUCLEOTIDE SEQUENCE [LARGE SCALE GENOMIC DNA]</scope>
    <source>
        <strain evidence="2 3">R1</strain>
    </source>
</reference>
<keyword evidence="1" id="KW-1133">Transmembrane helix</keyword>
<dbReference type="SUPFAM" id="SSF47781">
    <property type="entry name" value="RuvA domain 2-like"/>
    <property type="match status" value="3"/>
</dbReference>
<comment type="caution">
    <text evidence="2">The sequence shown here is derived from an EMBL/GenBank/DDBJ whole genome shotgun (WGS) entry which is preliminary data.</text>
</comment>
<accession>A0A4Q0MEC7</accession>
<gene>
    <name evidence="2" type="ORF">EKH83_06480</name>
</gene>
<dbReference type="AlphaFoldDB" id="A0A4Q0MEC7"/>
<keyword evidence="1" id="KW-0472">Membrane</keyword>
<dbReference type="Gene3D" id="1.10.150.280">
    <property type="entry name" value="AF1531-like domain"/>
    <property type="match status" value="1"/>
</dbReference>
<keyword evidence="1" id="KW-0812">Transmembrane</keyword>
<sequence>MFKYLTEFFSFTRKELNGLLVFCMLLLIVLLVPLAASWFRSQETYDFSRFKKEIAEFRASEIKRSGHNYHKDYEDVEALAKAPVYFRFNPNQLPEADWQKLGLSKKQIRVIKNYEAKGGKFWKKEDLKRIYSIDALMYSKLEPYINIPEEYHAYGRVTEEGGGARKYFKNIAVVVDLNSADSATLQTVRGIGPVLASRIVRYRDRLGGFCRKEQLREVYGIDSVRYSSLEGQIIVNPGPVRKLNFNTATFDDIKGYPYLSYKQMNAIIQYRKQHGPYSGINDLKKIAILNEEILRKIAPYLIF</sequence>
<dbReference type="RefSeq" id="WP_128768574.1">
    <property type="nucleotide sequence ID" value="NZ_RXOC01000003.1"/>
</dbReference>
<evidence type="ECO:0008006" key="4">
    <source>
        <dbReference type="Google" id="ProtNLM"/>
    </source>
</evidence>
<feature type="transmembrane region" description="Helical" evidence="1">
    <location>
        <begin position="19"/>
        <end position="39"/>
    </location>
</feature>
<evidence type="ECO:0000256" key="1">
    <source>
        <dbReference type="SAM" id="Phobius"/>
    </source>
</evidence>
<evidence type="ECO:0000313" key="2">
    <source>
        <dbReference type="EMBL" id="RXF71329.1"/>
    </source>
</evidence>
<dbReference type="InterPro" id="IPR010994">
    <property type="entry name" value="RuvA_2-like"/>
</dbReference>